<dbReference type="GO" id="GO:0001707">
    <property type="term" value="P:mesoderm formation"/>
    <property type="evidence" value="ECO:0007669"/>
    <property type="project" value="TreeGrafter"/>
</dbReference>
<feature type="region of interest" description="Disordered" evidence="7">
    <location>
        <begin position="1"/>
        <end position="114"/>
    </location>
</feature>
<dbReference type="GO" id="GO:0000981">
    <property type="term" value="F:DNA-binding transcription factor activity, RNA polymerase II-specific"/>
    <property type="evidence" value="ECO:0007669"/>
    <property type="project" value="TreeGrafter"/>
</dbReference>
<name>A0AAD1W1H1_PELCU</name>
<evidence type="ECO:0000256" key="2">
    <source>
        <dbReference type="ARBA" id="ARBA00023015"/>
    </source>
</evidence>
<reference evidence="9" key="1">
    <citation type="submission" date="2022-03" db="EMBL/GenBank/DDBJ databases">
        <authorList>
            <person name="Alioto T."/>
            <person name="Alioto T."/>
            <person name="Gomez Garrido J."/>
        </authorList>
    </citation>
    <scope>NUCLEOTIDE SEQUENCE</scope>
</reference>
<feature type="domain" description="T-box" evidence="8">
    <location>
        <begin position="238"/>
        <end position="423"/>
    </location>
</feature>
<dbReference type="GO" id="GO:0000978">
    <property type="term" value="F:RNA polymerase II cis-regulatory region sequence-specific DNA binding"/>
    <property type="evidence" value="ECO:0007669"/>
    <property type="project" value="InterPro"/>
</dbReference>
<dbReference type="PANTHER" id="PTHR11267">
    <property type="entry name" value="T-BOX PROTEIN-RELATED"/>
    <property type="match status" value="1"/>
</dbReference>
<dbReference type="Pfam" id="PF00907">
    <property type="entry name" value="T-box"/>
    <property type="match status" value="1"/>
</dbReference>
<evidence type="ECO:0000313" key="10">
    <source>
        <dbReference type="Proteomes" id="UP001295444"/>
    </source>
</evidence>
<dbReference type="GO" id="GO:0002302">
    <property type="term" value="P:CD8-positive, alpha-beta T cell differentiation involved in immune response"/>
    <property type="evidence" value="ECO:0007669"/>
    <property type="project" value="TreeGrafter"/>
</dbReference>
<dbReference type="PANTHER" id="PTHR11267:SF13">
    <property type="entry name" value="EOMESODERMIN HOMOLOG"/>
    <property type="match status" value="1"/>
</dbReference>
<evidence type="ECO:0000256" key="4">
    <source>
        <dbReference type="ARBA" id="ARBA00023163"/>
    </source>
</evidence>
<comment type="caution">
    <text evidence="6">Lacks conserved residue(s) required for the propagation of feature annotation.</text>
</comment>
<dbReference type="Pfam" id="PF16176">
    <property type="entry name" value="T-box_assoc"/>
    <property type="match status" value="1"/>
</dbReference>
<dbReference type="GO" id="GO:0045893">
    <property type="term" value="P:positive regulation of DNA-templated transcription"/>
    <property type="evidence" value="ECO:0007669"/>
    <property type="project" value="InterPro"/>
</dbReference>
<sequence length="673" mass="73705">MQLGEQILTSSAPNLPHTFYPLPGDPSTAAQSPGLEFGVGQHKGQQQQQQQQKKYTRGLHLDSPRDPGSTGTAAPSMLGEVGEGFTATKTLQESGRKGTPTGEEDMNSVAPTSAPRYLDSSLQAASERYYLQGQGQQPQQAGAELGSPCSIFPYAPPQHSAVYQAGGAARYPPYGSMLPPAGFSPPVCPSRPQYPTGYQYGQAPATMYSPYPAAGSNSGLNALGLPASGAGVRAQVFLCNRPLWLKFHRHQTEMIITKQGRRMFPFLSFNITGLNPTAHYNVFVEVVLADPNHWRFQGGKWVTCGKADNNMQGNKVYVHPESPNTGAHWMRQEISFGKLKLTNNKGANNNNTQMIVLQSLHKYQPRLHIVEVSEEGVEDLNDSAKTQTFTFPETQFIAVTAYQNTDITQLKIDHNPFAKGFRDNYDSMYTASENDRLTPSPADSPRSHQIVPGARYSVQPFFQEQFVNNLPPAARYYSGERTVPQTSGLLSPQGAEEVATAPPQRWFVTPVQQANANKLDMGPYETDYSSSSLLTYGIKSLPLQTSHPMAYYPDAAFASMTGWGSRGSPYQRKMTTGLPWSSRSSPPTFSEDLLAKDKVKEEMSSSWVETPPSIKSLDSNDSGVYTGACKRRRLSPSTSSNENSPPIKCEDIAPEDYKDASKGLGYYAFYSSS</sequence>
<comment type="subcellular location">
    <subcellularLocation>
        <location evidence="1 6">Nucleus</location>
    </subcellularLocation>
</comment>
<dbReference type="GO" id="GO:0001714">
    <property type="term" value="P:endodermal cell fate specification"/>
    <property type="evidence" value="ECO:0007669"/>
    <property type="project" value="TreeGrafter"/>
</dbReference>
<dbReference type="PROSITE" id="PS01283">
    <property type="entry name" value="TBOX_1"/>
    <property type="match status" value="1"/>
</dbReference>
<keyword evidence="3 6" id="KW-0238">DNA-binding</keyword>
<evidence type="ECO:0000256" key="1">
    <source>
        <dbReference type="ARBA" id="ARBA00004123"/>
    </source>
</evidence>
<evidence type="ECO:0000256" key="3">
    <source>
        <dbReference type="ARBA" id="ARBA00023125"/>
    </source>
</evidence>
<feature type="compositionally biased region" description="Low complexity" evidence="7">
    <location>
        <begin position="635"/>
        <end position="646"/>
    </location>
</feature>
<dbReference type="PROSITE" id="PS50252">
    <property type="entry name" value="TBOX_3"/>
    <property type="match status" value="1"/>
</dbReference>
<dbReference type="InterPro" id="IPR008967">
    <property type="entry name" value="p53-like_TF_DNA-bd_sf"/>
</dbReference>
<dbReference type="PRINTS" id="PR00937">
    <property type="entry name" value="TBOX"/>
</dbReference>
<dbReference type="InterPro" id="IPR032385">
    <property type="entry name" value="T-box_assoc"/>
</dbReference>
<dbReference type="CDD" id="cd20205">
    <property type="entry name" value="T-box_TBR2"/>
    <property type="match status" value="1"/>
</dbReference>
<evidence type="ECO:0000259" key="8">
    <source>
        <dbReference type="PROSITE" id="PS50252"/>
    </source>
</evidence>
<accession>A0AAD1W1H1</accession>
<keyword evidence="5 6" id="KW-0539">Nucleus</keyword>
<dbReference type="InterPro" id="IPR036960">
    <property type="entry name" value="T-box_sf"/>
</dbReference>
<dbReference type="SUPFAM" id="SSF49417">
    <property type="entry name" value="p53-like transcription factors"/>
    <property type="match status" value="1"/>
</dbReference>
<gene>
    <name evidence="9" type="ORF">PECUL_23A004580</name>
</gene>
<dbReference type="InterPro" id="IPR018186">
    <property type="entry name" value="TF_T-box_CS"/>
</dbReference>
<dbReference type="GO" id="GO:0000785">
    <property type="term" value="C:chromatin"/>
    <property type="evidence" value="ECO:0007669"/>
    <property type="project" value="TreeGrafter"/>
</dbReference>
<dbReference type="AlphaFoldDB" id="A0AAD1W1H1"/>
<dbReference type="InterPro" id="IPR001699">
    <property type="entry name" value="TF_T-box"/>
</dbReference>
<protein>
    <submittedName>
        <fullName evidence="9">Eomesodermin homolog</fullName>
    </submittedName>
</protein>
<evidence type="ECO:0000313" key="9">
    <source>
        <dbReference type="EMBL" id="CAH2282970.1"/>
    </source>
</evidence>
<evidence type="ECO:0000256" key="6">
    <source>
        <dbReference type="PROSITE-ProRule" id="PRU00201"/>
    </source>
</evidence>
<dbReference type="EMBL" id="OW240915">
    <property type="protein sequence ID" value="CAH2282970.1"/>
    <property type="molecule type" value="Genomic_DNA"/>
</dbReference>
<dbReference type="PROSITE" id="PS01264">
    <property type="entry name" value="TBOX_2"/>
    <property type="match status" value="1"/>
</dbReference>
<evidence type="ECO:0000256" key="7">
    <source>
        <dbReference type="SAM" id="MobiDB-lite"/>
    </source>
</evidence>
<dbReference type="GO" id="GO:0005634">
    <property type="term" value="C:nucleus"/>
    <property type="evidence" value="ECO:0007669"/>
    <property type="project" value="UniProtKB-SubCell"/>
</dbReference>
<keyword evidence="4" id="KW-0804">Transcription</keyword>
<proteinExistence type="predicted"/>
<dbReference type="Gene3D" id="2.60.40.820">
    <property type="entry name" value="Transcription factor, T-box"/>
    <property type="match status" value="1"/>
</dbReference>
<organism evidence="9 10">
    <name type="scientific">Pelobates cultripes</name>
    <name type="common">Western spadefoot toad</name>
    <dbReference type="NCBI Taxonomy" id="61616"/>
    <lineage>
        <taxon>Eukaryota</taxon>
        <taxon>Metazoa</taxon>
        <taxon>Chordata</taxon>
        <taxon>Craniata</taxon>
        <taxon>Vertebrata</taxon>
        <taxon>Euteleostomi</taxon>
        <taxon>Amphibia</taxon>
        <taxon>Batrachia</taxon>
        <taxon>Anura</taxon>
        <taxon>Pelobatoidea</taxon>
        <taxon>Pelobatidae</taxon>
        <taxon>Pelobates</taxon>
    </lineage>
</organism>
<dbReference type="SMART" id="SM00425">
    <property type="entry name" value="TBOX"/>
    <property type="match status" value="1"/>
</dbReference>
<feature type="region of interest" description="Disordered" evidence="7">
    <location>
        <begin position="602"/>
        <end position="652"/>
    </location>
</feature>
<evidence type="ECO:0000256" key="5">
    <source>
        <dbReference type="ARBA" id="ARBA00023242"/>
    </source>
</evidence>
<keyword evidence="10" id="KW-1185">Reference proteome</keyword>
<dbReference type="InterPro" id="IPR046360">
    <property type="entry name" value="T-box_DNA-bd"/>
</dbReference>
<dbReference type="FunFam" id="2.60.40.820:FF:000004">
    <property type="entry name" value="T-box, brain 1"/>
    <property type="match status" value="1"/>
</dbReference>
<dbReference type="Proteomes" id="UP001295444">
    <property type="component" value="Chromosome 04"/>
</dbReference>
<keyword evidence="2" id="KW-0805">Transcription regulation</keyword>